<evidence type="ECO:0000313" key="2">
    <source>
        <dbReference type="EMBL" id="BBA34395.1"/>
    </source>
</evidence>
<protein>
    <submittedName>
        <fullName evidence="2">FxsA cytoplasmic membrane protein</fullName>
    </submittedName>
</protein>
<sequence length="142" mass="15711">MNIGQWLLLALLSLPILEIYLLIKLIGSLGFFPTLFLLLGAAALGTFLLRVQGWTTWFRVQQAMAQGELPAREMIEGGLIAAGGLLLLLPGFVSDFLALFCLLPITRKRIAQRILENAVARPGGKATHETRHTIEGEFRRED</sequence>
<evidence type="ECO:0000256" key="1">
    <source>
        <dbReference type="SAM" id="Phobius"/>
    </source>
</evidence>
<gene>
    <name evidence="2" type="ORF">sS8_2443</name>
</gene>
<feature type="transmembrane region" description="Helical" evidence="1">
    <location>
        <begin position="6"/>
        <end position="23"/>
    </location>
</feature>
<dbReference type="KEGG" id="mmai:sS8_2443"/>
<reference evidence="2 3" key="1">
    <citation type="submission" date="2016-12" db="EMBL/GenBank/DDBJ databases">
        <title>Genome sequencing of Methylocaldum marinum.</title>
        <authorList>
            <person name="Takeuchi M."/>
            <person name="Kamagata Y."/>
            <person name="Hiraoka S."/>
            <person name="Oshima K."/>
            <person name="Hattori M."/>
            <person name="Iwasaki W."/>
        </authorList>
    </citation>
    <scope>NUCLEOTIDE SEQUENCE [LARGE SCALE GENOMIC DNA]</scope>
    <source>
        <strain evidence="2 3">S8</strain>
    </source>
</reference>
<feature type="transmembrane region" description="Helical" evidence="1">
    <location>
        <begin position="30"/>
        <end position="49"/>
    </location>
</feature>
<keyword evidence="3" id="KW-1185">Reference proteome</keyword>
<dbReference type="PANTHER" id="PTHR35335">
    <property type="entry name" value="UPF0716 PROTEIN FXSA"/>
    <property type="match status" value="1"/>
</dbReference>
<dbReference type="AlphaFoldDB" id="A0A250KRV4"/>
<dbReference type="RefSeq" id="WP_119629815.1">
    <property type="nucleotide sequence ID" value="NZ_AP017928.1"/>
</dbReference>
<evidence type="ECO:0000313" key="3">
    <source>
        <dbReference type="Proteomes" id="UP000266313"/>
    </source>
</evidence>
<organism evidence="2 3">
    <name type="scientific">Methylocaldum marinum</name>
    <dbReference type="NCBI Taxonomy" id="1432792"/>
    <lineage>
        <taxon>Bacteria</taxon>
        <taxon>Pseudomonadati</taxon>
        <taxon>Pseudomonadota</taxon>
        <taxon>Gammaproteobacteria</taxon>
        <taxon>Methylococcales</taxon>
        <taxon>Methylococcaceae</taxon>
        <taxon>Methylocaldum</taxon>
    </lineage>
</organism>
<dbReference type="GO" id="GO:0016020">
    <property type="term" value="C:membrane"/>
    <property type="evidence" value="ECO:0007669"/>
    <property type="project" value="InterPro"/>
</dbReference>
<proteinExistence type="predicted"/>
<keyword evidence="1" id="KW-1133">Transmembrane helix</keyword>
<name>A0A250KRV4_9GAMM</name>
<dbReference type="NCBIfam" id="NF008528">
    <property type="entry name" value="PRK11463.1-2"/>
    <property type="match status" value="1"/>
</dbReference>
<dbReference type="EMBL" id="AP017928">
    <property type="protein sequence ID" value="BBA34395.1"/>
    <property type="molecule type" value="Genomic_DNA"/>
</dbReference>
<keyword evidence="1" id="KW-0812">Transmembrane</keyword>
<dbReference type="OrthoDB" id="9792788at2"/>
<accession>A0A250KRV4</accession>
<dbReference type="InterPro" id="IPR007313">
    <property type="entry name" value="FxsA"/>
</dbReference>
<keyword evidence="1" id="KW-0472">Membrane</keyword>
<dbReference type="Pfam" id="PF04186">
    <property type="entry name" value="FxsA"/>
    <property type="match status" value="1"/>
</dbReference>
<feature type="transmembrane region" description="Helical" evidence="1">
    <location>
        <begin position="79"/>
        <end position="103"/>
    </location>
</feature>
<dbReference type="Proteomes" id="UP000266313">
    <property type="component" value="Chromosome"/>
</dbReference>
<dbReference type="PANTHER" id="PTHR35335:SF1">
    <property type="entry name" value="UPF0716 PROTEIN FXSA"/>
    <property type="match status" value="1"/>
</dbReference>